<dbReference type="EMBL" id="AP003793">
    <property type="protein sequence ID" value="BAD53927.1"/>
    <property type="molecule type" value="Genomic_DNA"/>
</dbReference>
<proteinExistence type="predicted"/>
<name>Q5Z8F7_ORYSJ</name>
<protein>
    <submittedName>
        <fullName evidence="1">Uncharacterized protein</fullName>
    </submittedName>
</protein>
<sequence>MGLGRSGWCWLAANEDGGNEGSRQRYPRGDSCQASFDTKIWLWIGVNDGGA</sequence>
<evidence type="ECO:0000313" key="1">
    <source>
        <dbReference type="EMBL" id="BAD53927.1"/>
    </source>
</evidence>
<reference evidence="1" key="1">
    <citation type="journal article" date="2002" name="Nature">
        <title>The genome sequence and structure of rice chromosome 1.</title>
        <authorList>
            <person name="Sasaki T."/>
            <person name="Matsumoto T."/>
            <person name="Yamamoto K."/>
            <person name="Sakata K."/>
            <person name="Baba T."/>
            <person name="Katayose Y."/>
            <person name="Wu J."/>
            <person name="Niimura Y."/>
            <person name="Cheng Z."/>
            <person name="Nagamura Y."/>
            <person name="Antonio B.A."/>
            <person name="Kanamori H."/>
            <person name="Hosokawa S."/>
            <person name="Masukawa M."/>
            <person name="Arikawa K."/>
            <person name="Chiden Y."/>
            <person name="Hayashi M."/>
            <person name="Okamoto M."/>
            <person name="Ando T."/>
            <person name="Aoki H."/>
            <person name="Arita K."/>
            <person name="Hamada M."/>
            <person name="Harada C."/>
            <person name="Hijishita S."/>
            <person name="Honda M."/>
            <person name="Ichikawa Y."/>
            <person name="Idonuma A."/>
            <person name="Iijima M."/>
            <person name="Ikeda M."/>
            <person name="Ikeno M."/>
            <person name="Itoh S."/>
            <person name="Itoh T."/>
            <person name="Itoh Y."/>
            <person name="Itoh Y."/>
            <person name="Iwabuchi A."/>
            <person name="Kamiya K."/>
            <person name="Karasawa W."/>
            <person name="Katagiri S."/>
            <person name="Kikuta A."/>
            <person name="Kobayashi N."/>
            <person name="Kono I."/>
            <person name="Machita K."/>
            <person name="Maehara T."/>
            <person name="Mizuno H."/>
            <person name="Mizubayashi T."/>
            <person name="Mukai Y."/>
            <person name="Nagasaki H."/>
            <person name="Nakashima M."/>
            <person name="Nakama Y."/>
            <person name="Nakamichi Y."/>
            <person name="Nakamura M."/>
            <person name="Namiki N."/>
            <person name="Negishi M."/>
            <person name="Ohta I."/>
            <person name="Ono N."/>
            <person name="Saji S."/>
            <person name="Sakai K."/>
            <person name="Shibata M."/>
            <person name="Shimokawa T."/>
            <person name="Shomura A."/>
            <person name="Song J."/>
            <person name="Takazaki Y."/>
            <person name="Terasawa K."/>
            <person name="Tsuji K."/>
            <person name="Waki K."/>
            <person name="Yamagata H."/>
            <person name="Yamane H."/>
            <person name="Yoshiki S."/>
            <person name="Yoshihara R."/>
            <person name="Yukawa K."/>
            <person name="Zhong H."/>
            <person name="Iwama H."/>
            <person name="Endo T."/>
            <person name="Ito H."/>
            <person name="Hahn J.H."/>
            <person name="Kim H.I."/>
            <person name="Eun M.Y."/>
            <person name="Yano M."/>
            <person name="Jiang J."/>
            <person name="Gojobori T."/>
        </authorList>
    </citation>
    <scope>NUCLEOTIDE SEQUENCE [LARGE SCALE GENOMIC DNA]</scope>
</reference>
<dbReference type="AlphaFoldDB" id="Q5Z8F7"/>
<gene>
    <name evidence="1" type="primary">P0487E11.19</name>
</gene>
<dbReference type="Proteomes" id="UP000817658">
    <property type="component" value="Chromosome 1"/>
</dbReference>
<organism evidence="1">
    <name type="scientific">Oryza sativa subsp. japonica</name>
    <name type="common">Rice</name>
    <dbReference type="NCBI Taxonomy" id="39947"/>
    <lineage>
        <taxon>Eukaryota</taxon>
        <taxon>Viridiplantae</taxon>
        <taxon>Streptophyta</taxon>
        <taxon>Embryophyta</taxon>
        <taxon>Tracheophyta</taxon>
        <taxon>Spermatophyta</taxon>
        <taxon>Magnoliopsida</taxon>
        <taxon>Liliopsida</taxon>
        <taxon>Poales</taxon>
        <taxon>Poaceae</taxon>
        <taxon>BOP clade</taxon>
        <taxon>Oryzoideae</taxon>
        <taxon>Oryzeae</taxon>
        <taxon>Oryzinae</taxon>
        <taxon>Oryza</taxon>
        <taxon>Oryza sativa</taxon>
    </lineage>
</organism>
<accession>Q5Z8F7</accession>